<accession>A0ABT8TWC6</accession>
<organism evidence="2 3">
    <name type="scientific">Nocardioides cremeus</name>
    <dbReference type="NCBI Taxonomy" id="3058044"/>
    <lineage>
        <taxon>Bacteria</taxon>
        <taxon>Bacillati</taxon>
        <taxon>Actinomycetota</taxon>
        <taxon>Actinomycetes</taxon>
        <taxon>Propionibacteriales</taxon>
        <taxon>Nocardioidaceae</taxon>
        <taxon>Nocardioides</taxon>
    </lineage>
</organism>
<feature type="non-terminal residue" evidence="2">
    <location>
        <position position="1"/>
    </location>
</feature>
<gene>
    <name evidence="2" type="ORF">QWJ41_14090</name>
</gene>
<proteinExistence type="predicted"/>
<keyword evidence="3" id="KW-1185">Reference proteome</keyword>
<comment type="caution">
    <text evidence="2">The sequence shown here is derived from an EMBL/GenBank/DDBJ whole genome shotgun (WGS) entry which is preliminary data.</text>
</comment>
<sequence length="62" mass="6536">PVGRAARAEGSSDAETPHPPGVRHVGTSPGLGDAPRWRSSLLDQRGQDPAMSAYLVLDFLLV</sequence>
<evidence type="ECO:0000256" key="1">
    <source>
        <dbReference type="SAM" id="MobiDB-lite"/>
    </source>
</evidence>
<dbReference type="EMBL" id="JAULSC010000014">
    <property type="protein sequence ID" value="MDO3396856.1"/>
    <property type="molecule type" value="Genomic_DNA"/>
</dbReference>
<dbReference type="RefSeq" id="WP_302709049.1">
    <property type="nucleotide sequence ID" value="NZ_JAULSC010000014.1"/>
</dbReference>
<evidence type="ECO:0000313" key="2">
    <source>
        <dbReference type="EMBL" id="MDO3396856.1"/>
    </source>
</evidence>
<reference evidence="2" key="1">
    <citation type="submission" date="2023-06" db="EMBL/GenBank/DDBJ databases">
        <title>Genome sequence of Nocardioides sp. SOB44.</title>
        <authorList>
            <person name="Zhang G."/>
        </authorList>
    </citation>
    <scope>NUCLEOTIDE SEQUENCE</scope>
    <source>
        <strain evidence="2">SOB44</strain>
    </source>
</reference>
<evidence type="ECO:0000313" key="3">
    <source>
        <dbReference type="Proteomes" id="UP001168363"/>
    </source>
</evidence>
<name>A0ABT8TWC6_9ACTN</name>
<protein>
    <submittedName>
        <fullName evidence="2">Uncharacterized protein</fullName>
    </submittedName>
</protein>
<feature type="region of interest" description="Disordered" evidence="1">
    <location>
        <begin position="1"/>
        <end position="44"/>
    </location>
</feature>
<dbReference type="Proteomes" id="UP001168363">
    <property type="component" value="Unassembled WGS sequence"/>
</dbReference>